<feature type="region of interest" description="Disordered" evidence="6">
    <location>
        <begin position="252"/>
        <end position="291"/>
    </location>
</feature>
<evidence type="ECO:0000256" key="5">
    <source>
        <dbReference type="PROSITE-ProRule" id="PRU01191"/>
    </source>
</evidence>
<reference evidence="7" key="1">
    <citation type="submission" date="2018-02" db="EMBL/GenBank/DDBJ databases">
        <authorList>
            <person name="Cohen D.B."/>
            <person name="Kent A.D."/>
        </authorList>
    </citation>
    <scope>NUCLEOTIDE SEQUENCE</scope>
</reference>
<keyword evidence="3" id="KW-0804">Transcription</keyword>
<dbReference type="PROSITE" id="PS50985">
    <property type="entry name" value="GRAS"/>
    <property type="match status" value="1"/>
</dbReference>
<evidence type="ECO:0000256" key="2">
    <source>
        <dbReference type="ARBA" id="ARBA00023015"/>
    </source>
</evidence>
<keyword evidence="4" id="KW-0539">Nucleus</keyword>
<dbReference type="Pfam" id="PF03514">
    <property type="entry name" value="GRAS"/>
    <property type="match status" value="1"/>
</dbReference>
<organism evidence="7">
    <name type="scientific">Fagus sylvatica</name>
    <name type="common">Beechnut</name>
    <dbReference type="NCBI Taxonomy" id="28930"/>
    <lineage>
        <taxon>Eukaryota</taxon>
        <taxon>Viridiplantae</taxon>
        <taxon>Streptophyta</taxon>
        <taxon>Embryophyta</taxon>
        <taxon>Tracheophyta</taxon>
        <taxon>Spermatophyta</taxon>
        <taxon>Magnoliopsida</taxon>
        <taxon>eudicotyledons</taxon>
        <taxon>Gunneridae</taxon>
        <taxon>Pentapetalae</taxon>
        <taxon>rosids</taxon>
        <taxon>fabids</taxon>
        <taxon>Fagales</taxon>
        <taxon>Fagaceae</taxon>
        <taxon>Fagus</taxon>
    </lineage>
</organism>
<accession>A0A2N9G5Y0</accession>
<evidence type="ECO:0000256" key="6">
    <source>
        <dbReference type="SAM" id="MobiDB-lite"/>
    </source>
</evidence>
<sequence>MDALLQGLPHSMNEFKFLHDSNPVMSNQNLVEGFQANHEFANPSDSSSSNSGSSLDGDSSENSGFSNSTVLKYISEILLEEDLEGKPCMLQDCLALQAAEKPFYDALGQKYPPSSIQLHPCFNQNSESPDDSFGQSSSFESTGNFESSPSDTSENTLLVPDFYSEISFKQIKQGLPSGSNAFFDLDWNQQVPLEPKETTGNTLNGTRGRNNHQGRDNDYSEEGRSNKYSAVYADEPEPTELFDKVLLCQPNVDDSVSRSPHKAASQNGGNGRTQKNGQSKGSSGKTIRSWKQGKKGEIVDLLSLLTQCAQSVSSNDQRTTTELLKQIRQHSSPFGDGTQRTAHYFANGLEARLASQSPLYTLFGSNEQSAAEILKGYQVYISACPFKEMSNFYANRTIVKEAEKAKRLHIIDFGILYGFQWPCLIQRLSVRRGGPPKLRITGIEFPQPGFRPAERVEETGRRLENYCRRFNVPFEYNVIAQKWETIRLEDLKIDRDEFIVVNCMYRLKNLPDEMVSMNSPRDTVLNLIKRINPDIFIHGVVNGTYNSPFFVSRFKEALFHFYALFDMFESTLPREDQQRMVFEKGVFVRDAMNVIACEGSERVERPETYKRWQVRNLRAGFRQLPLNLELFNEVKRRVKLDYHKDFVIDKDGQWMLQGWKGRIIHALSCWKPEQE</sequence>
<comment type="subcellular location">
    <subcellularLocation>
        <location evidence="1">Nucleus</location>
    </subcellularLocation>
</comment>
<feature type="compositionally biased region" description="Polar residues" evidence="6">
    <location>
        <begin position="252"/>
        <end position="286"/>
    </location>
</feature>
<feature type="region of interest" description="Disordered" evidence="6">
    <location>
        <begin position="193"/>
        <end position="224"/>
    </location>
</feature>
<evidence type="ECO:0000256" key="4">
    <source>
        <dbReference type="ARBA" id="ARBA00023242"/>
    </source>
</evidence>
<comment type="similarity">
    <text evidence="5">Belongs to the GRAS family.</text>
</comment>
<dbReference type="InterPro" id="IPR005202">
    <property type="entry name" value="TF_GRAS"/>
</dbReference>
<dbReference type="PANTHER" id="PTHR31636">
    <property type="entry name" value="OSJNBA0084A10.13 PROTEIN-RELATED"/>
    <property type="match status" value="1"/>
</dbReference>
<proteinExistence type="inferred from homology"/>
<feature type="region of interest" description="Disordered" evidence="6">
    <location>
        <begin position="118"/>
        <end position="156"/>
    </location>
</feature>
<feature type="compositionally biased region" description="Low complexity" evidence="6">
    <location>
        <begin position="198"/>
        <end position="208"/>
    </location>
</feature>
<evidence type="ECO:0000256" key="1">
    <source>
        <dbReference type="ARBA" id="ARBA00004123"/>
    </source>
</evidence>
<feature type="region of interest" description="VHIID" evidence="5">
    <location>
        <begin position="377"/>
        <end position="442"/>
    </location>
</feature>
<feature type="compositionally biased region" description="Basic and acidic residues" evidence="6">
    <location>
        <begin position="213"/>
        <end position="224"/>
    </location>
</feature>
<dbReference type="GO" id="GO:0005634">
    <property type="term" value="C:nucleus"/>
    <property type="evidence" value="ECO:0007669"/>
    <property type="project" value="UniProtKB-SubCell"/>
</dbReference>
<evidence type="ECO:0000313" key="7">
    <source>
        <dbReference type="EMBL" id="SPC94913.1"/>
    </source>
</evidence>
<gene>
    <name evidence="7" type="ORF">FSB_LOCUS22795</name>
</gene>
<feature type="region of interest" description="Leucine repeat II (LRII)" evidence="5">
    <location>
        <begin position="458"/>
        <end position="490"/>
    </location>
</feature>
<feature type="region of interest" description="Disordered" evidence="6">
    <location>
        <begin position="39"/>
        <end position="64"/>
    </location>
</feature>
<dbReference type="EMBL" id="OIVN01001524">
    <property type="protein sequence ID" value="SPC94913.1"/>
    <property type="molecule type" value="Genomic_DNA"/>
</dbReference>
<feature type="region of interest" description="SAW" evidence="5">
    <location>
        <begin position="596"/>
        <end position="671"/>
    </location>
</feature>
<protein>
    <submittedName>
        <fullName evidence="7">Uncharacterized protein</fullName>
    </submittedName>
</protein>
<comment type="caution">
    <text evidence="5">Lacks conserved residue(s) required for the propagation of feature annotation.</text>
</comment>
<feature type="short sequence motif" description="VHIID" evidence="5">
    <location>
        <begin position="408"/>
        <end position="412"/>
    </location>
</feature>
<feature type="compositionally biased region" description="Low complexity" evidence="6">
    <location>
        <begin position="42"/>
        <end position="64"/>
    </location>
</feature>
<name>A0A2N9G5Y0_FAGSY</name>
<keyword evidence="2" id="KW-0805">Transcription regulation</keyword>
<dbReference type="AlphaFoldDB" id="A0A2N9G5Y0"/>
<evidence type="ECO:0000256" key="3">
    <source>
        <dbReference type="ARBA" id="ARBA00023163"/>
    </source>
</evidence>